<keyword evidence="1" id="KW-0812">Transmembrane</keyword>
<gene>
    <name evidence="2" type="ORF">SEA_DRGREY_32</name>
</gene>
<reference evidence="2 3" key="1">
    <citation type="submission" date="2017-07" db="EMBL/GenBank/DDBJ databases">
        <authorList>
            <person name="Shaffer M.A."/>
            <person name="Abrahamson P.A."/>
            <person name="Bills J.L."/>
            <person name="Cantu C."/>
            <person name="Miller S.E."/>
            <person name="Nayek S."/>
            <person name="Suri N."/>
            <person name="Layton S.R."/>
            <person name="Hughes L.E."/>
            <person name="Garlena R.A."/>
            <person name="Russell D.A."/>
            <person name="Pope W.H."/>
            <person name="Jacobs-Sera D."/>
            <person name="Hendrix R.W."/>
            <person name="Hatfull G.F."/>
        </authorList>
    </citation>
    <scope>NUCLEOTIDE SEQUENCE [LARGE SCALE GENOMIC DNA]</scope>
</reference>
<evidence type="ECO:0000313" key="3">
    <source>
        <dbReference type="Proteomes" id="UP000226383"/>
    </source>
</evidence>
<keyword evidence="3" id="KW-1185">Reference proteome</keyword>
<sequence>MNIKQKFEKAKKKYQENQIAVDATIIAGCLATAAFCLHVIKRIDEIREDIAEAREDVEMADAKIRLINDSAKHVRETGHSVTIFNGRDEPMFIMNPVPDEN</sequence>
<dbReference type="EMBL" id="MF467948">
    <property type="protein sequence ID" value="ASU03945.1"/>
    <property type="molecule type" value="Genomic_DNA"/>
</dbReference>
<feature type="transmembrane region" description="Helical" evidence="1">
    <location>
        <begin position="20"/>
        <end position="40"/>
    </location>
</feature>
<keyword evidence="1" id="KW-1133">Transmembrane helix</keyword>
<proteinExistence type="predicted"/>
<evidence type="ECO:0000313" key="2">
    <source>
        <dbReference type="EMBL" id="ASU03945.1"/>
    </source>
</evidence>
<organism evidence="2 3">
    <name type="scientific">Streptomyces phage DrGrey</name>
    <dbReference type="NCBI Taxonomy" id="2024284"/>
    <lineage>
        <taxon>Viruses</taxon>
        <taxon>Duplodnaviria</taxon>
        <taxon>Heunggongvirae</taxon>
        <taxon>Uroviricota</taxon>
        <taxon>Caudoviricetes</taxon>
        <taxon>Rimavirus</taxon>
        <taxon>Rimavirus drgrey</taxon>
    </lineage>
</organism>
<evidence type="ECO:0000256" key="1">
    <source>
        <dbReference type="SAM" id="Phobius"/>
    </source>
</evidence>
<keyword evidence="1" id="KW-0472">Membrane</keyword>
<dbReference type="Proteomes" id="UP000226383">
    <property type="component" value="Segment"/>
</dbReference>
<accession>A0A223LIX8</accession>
<name>A0A223LIX8_9CAUD</name>
<protein>
    <submittedName>
        <fullName evidence="2">Uncharacterized protein</fullName>
    </submittedName>
</protein>